<evidence type="ECO:0008006" key="3">
    <source>
        <dbReference type="Google" id="ProtNLM"/>
    </source>
</evidence>
<dbReference type="EMBL" id="JACXVP010000009">
    <property type="protein sequence ID" value="KAG5587141.1"/>
    <property type="molecule type" value="Genomic_DNA"/>
</dbReference>
<comment type="caution">
    <text evidence="1">The sequence shown here is derived from an EMBL/GenBank/DDBJ whole genome shotgun (WGS) entry which is preliminary data.</text>
</comment>
<dbReference type="PANTHER" id="PTHR31973">
    <property type="entry name" value="POLYPROTEIN, PUTATIVE-RELATED"/>
    <property type="match status" value="1"/>
</dbReference>
<gene>
    <name evidence="1" type="ORF">H5410_047575</name>
</gene>
<evidence type="ECO:0000313" key="1">
    <source>
        <dbReference type="EMBL" id="KAG5587141.1"/>
    </source>
</evidence>
<keyword evidence="2" id="KW-1185">Reference proteome</keyword>
<dbReference type="OrthoDB" id="1300927at2759"/>
<organism evidence="1 2">
    <name type="scientific">Solanum commersonii</name>
    <name type="common">Commerson's wild potato</name>
    <name type="synonym">Commerson's nightshade</name>
    <dbReference type="NCBI Taxonomy" id="4109"/>
    <lineage>
        <taxon>Eukaryota</taxon>
        <taxon>Viridiplantae</taxon>
        <taxon>Streptophyta</taxon>
        <taxon>Embryophyta</taxon>
        <taxon>Tracheophyta</taxon>
        <taxon>Spermatophyta</taxon>
        <taxon>Magnoliopsida</taxon>
        <taxon>eudicotyledons</taxon>
        <taxon>Gunneridae</taxon>
        <taxon>Pentapetalae</taxon>
        <taxon>asterids</taxon>
        <taxon>lamiids</taxon>
        <taxon>Solanales</taxon>
        <taxon>Solanaceae</taxon>
        <taxon>Solanoideae</taxon>
        <taxon>Solaneae</taxon>
        <taxon>Solanum</taxon>
    </lineage>
</organism>
<reference evidence="1 2" key="1">
    <citation type="submission" date="2020-09" db="EMBL/GenBank/DDBJ databases">
        <title>De no assembly of potato wild relative species, Solanum commersonii.</title>
        <authorList>
            <person name="Cho K."/>
        </authorList>
    </citation>
    <scope>NUCLEOTIDE SEQUENCE [LARGE SCALE GENOMIC DNA]</scope>
    <source>
        <strain evidence="1">LZ3.2</strain>
        <tissue evidence="1">Leaf</tissue>
    </source>
</reference>
<dbReference type="AlphaFoldDB" id="A0A9J5XHE2"/>
<proteinExistence type="predicted"/>
<protein>
    <recommendedName>
        <fullName evidence="3">Transposase MuDR plant domain-containing protein</fullName>
    </recommendedName>
</protein>
<evidence type="ECO:0000313" key="2">
    <source>
        <dbReference type="Proteomes" id="UP000824120"/>
    </source>
</evidence>
<dbReference type="Proteomes" id="UP000824120">
    <property type="component" value="Chromosome 9"/>
</dbReference>
<dbReference type="PANTHER" id="PTHR31973:SF113">
    <property type="entry name" value="PROTEIN FAR1-RELATED SEQUENCE 5-LIKE"/>
    <property type="match status" value="1"/>
</dbReference>
<sequence>MYPLCIDTNKKIGGDVHNFDGTCGEITCVEGTTQDTEALAVIESRICNSYYIPELEVTNYIIGSNSIKVRTGQIYKDKTALVDVMAKHKIKNNFNCKVKRSDRQRKKSDVFKVSYFNSEHTCPIRDRILTKVQATIGFVSGVTAPKLVNHKRIHTPKDIIVDIREFYGVQISYQQAWRAKERALEMIRGKSFAGYR</sequence>
<accession>A0A9J5XHE2</accession>
<name>A0A9J5XHE2_SOLCO</name>